<comment type="caution">
    <text evidence="2">The sequence shown here is derived from an EMBL/GenBank/DDBJ whole genome shotgun (WGS) entry which is preliminary data.</text>
</comment>
<keyword evidence="1" id="KW-0472">Membrane</keyword>
<dbReference type="Proteomes" id="UP000221165">
    <property type="component" value="Unassembled WGS sequence"/>
</dbReference>
<gene>
    <name evidence="2" type="ORF">CSUI_006829</name>
</gene>
<keyword evidence="3" id="KW-1185">Reference proteome</keyword>
<feature type="transmembrane region" description="Helical" evidence="1">
    <location>
        <begin position="12"/>
        <end position="32"/>
    </location>
</feature>
<proteinExistence type="predicted"/>
<keyword evidence="1" id="KW-0812">Transmembrane</keyword>
<dbReference type="GeneID" id="94430191"/>
<dbReference type="AlphaFoldDB" id="A0A2C6KSQ3"/>
<evidence type="ECO:0000313" key="2">
    <source>
        <dbReference type="EMBL" id="PHJ19342.1"/>
    </source>
</evidence>
<evidence type="ECO:0008006" key="4">
    <source>
        <dbReference type="Google" id="ProtNLM"/>
    </source>
</evidence>
<evidence type="ECO:0000256" key="1">
    <source>
        <dbReference type="SAM" id="Phobius"/>
    </source>
</evidence>
<protein>
    <recommendedName>
        <fullName evidence="4">Transmembrane protein</fullName>
    </recommendedName>
</protein>
<keyword evidence="1" id="KW-1133">Transmembrane helix</keyword>
<dbReference type="RefSeq" id="XP_067921044.1">
    <property type="nucleotide sequence ID" value="XM_068066980.1"/>
</dbReference>
<sequence>NRRTGDRHQLSFIKGPTMIILMLLLLLPFRYATKLQRGQEFSWISSCGSVGRETDKRRVEVLKKKE</sequence>
<reference evidence="2 3" key="1">
    <citation type="journal article" date="2017" name="Int. J. Parasitol.">
        <title>The genome of the protozoan parasite Cystoisospora suis and a reverse vaccinology approach to identify vaccine candidates.</title>
        <authorList>
            <person name="Palmieri N."/>
            <person name="Shrestha A."/>
            <person name="Ruttkowski B."/>
            <person name="Beck T."/>
            <person name="Vogl C."/>
            <person name="Tomley F."/>
            <person name="Blake D.P."/>
            <person name="Joachim A."/>
        </authorList>
    </citation>
    <scope>NUCLEOTIDE SEQUENCE [LARGE SCALE GENOMIC DNA]</scope>
    <source>
        <strain evidence="2 3">Wien I</strain>
    </source>
</reference>
<dbReference type="EMBL" id="MIGC01003509">
    <property type="protein sequence ID" value="PHJ19342.1"/>
    <property type="molecule type" value="Genomic_DNA"/>
</dbReference>
<feature type="non-terminal residue" evidence="2">
    <location>
        <position position="1"/>
    </location>
</feature>
<organism evidence="2 3">
    <name type="scientific">Cystoisospora suis</name>
    <dbReference type="NCBI Taxonomy" id="483139"/>
    <lineage>
        <taxon>Eukaryota</taxon>
        <taxon>Sar</taxon>
        <taxon>Alveolata</taxon>
        <taxon>Apicomplexa</taxon>
        <taxon>Conoidasida</taxon>
        <taxon>Coccidia</taxon>
        <taxon>Eucoccidiorida</taxon>
        <taxon>Eimeriorina</taxon>
        <taxon>Sarcocystidae</taxon>
        <taxon>Cystoisospora</taxon>
    </lineage>
</organism>
<name>A0A2C6KSQ3_9APIC</name>
<evidence type="ECO:0000313" key="3">
    <source>
        <dbReference type="Proteomes" id="UP000221165"/>
    </source>
</evidence>
<dbReference type="VEuPathDB" id="ToxoDB:CSUI_006829"/>
<accession>A0A2C6KSQ3</accession>